<dbReference type="Pfam" id="PF03883">
    <property type="entry name" value="H2O2_YaaD"/>
    <property type="match status" value="1"/>
</dbReference>
<evidence type="ECO:0000313" key="2">
    <source>
        <dbReference type="EMBL" id="MBL0765918.1"/>
    </source>
</evidence>
<dbReference type="RefSeq" id="WP_201921425.1">
    <property type="nucleotide sequence ID" value="NZ_JAERQG010000002.1"/>
</dbReference>
<organism evidence="2 3">
    <name type="scientific">Marivirga atlantica</name>
    <dbReference type="NCBI Taxonomy" id="1548457"/>
    <lineage>
        <taxon>Bacteria</taxon>
        <taxon>Pseudomonadati</taxon>
        <taxon>Bacteroidota</taxon>
        <taxon>Cytophagia</taxon>
        <taxon>Cytophagales</taxon>
        <taxon>Marivirgaceae</taxon>
        <taxon>Marivirga</taxon>
    </lineage>
</organism>
<dbReference type="GO" id="GO:0005829">
    <property type="term" value="C:cytosol"/>
    <property type="evidence" value="ECO:0007669"/>
    <property type="project" value="TreeGrafter"/>
</dbReference>
<dbReference type="Proteomes" id="UP000642920">
    <property type="component" value="Unassembled WGS sequence"/>
</dbReference>
<comment type="similarity">
    <text evidence="1">Belongs to the UPF0246 family.</text>
</comment>
<gene>
    <name evidence="2" type="primary">yaaA</name>
    <name evidence="2" type="ORF">JKP34_11690</name>
</gene>
<name>A0A937DHH2_9BACT</name>
<sequence length="257" mass="29970">MIAILSPAKSLDFEKQFDLPSSKTRFNSDTNTLIDTLKEKSEKEIQNLMSISEKLAELNVERYHNFKKRTPKHAKQAALAFQGDVYQGMQAEEFTKEEHNFAQEHVRILSGLYGLLKPLDLIQPYRLEMGTKLKVNGSKSLYEYWDDKIAKTLVKDLKEQGDDILINLASNEYFKAVDRDLLKKKVTLIDVEFKDYSNGQYKIISFYAKKARGMMARYIVKNRIDKVEDLKSFDIEGYYFDPENSSEQQLCFKRDQN</sequence>
<dbReference type="PANTHER" id="PTHR30283">
    <property type="entry name" value="PEROXIDE STRESS RESPONSE PROTEIN YAAA"/>
    <property type="match status" value="1"/>
</dbReference>
<accession>A0A937DHH2</accession>
<dbReference type="GO" id="GO:0033194">
    <property type="term" value="P:response to hydroperoxide"/>
    <property type="evidence" value="ECO:0007669"/>
    <property type="project" value="TreeGrafter"/>
</dbReference>
<protein>
    <recommendedName>
        <fullName evidence="1">UPF0246 protein JKP34_11690</fullName>
    </recommendedName>
</protein>
<dbReference type="InterPro" id="IPR005583">
    <property type="entry name" value="YaaA"/>
</dbReference>
<proteinExistence type="inferred from homology"/>
<dbReference type="PANTHER" id="PTHR30283:SF4">
    <property type="entry name" value="PEROXIDE STRESS RESISTANCE PROTEIN YAAA"/>
    <property type="match status" value="1"/>
</dbReference>
<evidence type="ECO:0000313" key="3">
    <source>
        <dbReference type="Proteomes" id="UP000642920"/>
    </source>
</evidence>
<keyword evidence="3" id="KW-1185">Reference proteome</keyword>
<comment type="caution">
    <text evidence="2">The sequence shown here is derived from an EMBL/GenBank/DDBJ whole genome shotgun (WGS) entry which is preliminary data.</text>
</comment>
<dbReference type="NCBIfam" id="NF002543">
    <property type="entry name" value="PRK02101.1-4"/>
    <property type="match status" value="1"/>
</dbReference>
<dbReference type="AlphaFoldDB" id="A0A937DHH2"/>
<dbReference type="EMBL" id="JAERQG010000002">
    <property type="protein sequence ID" value="MBL0765918.1"/>
    <property type="molecule type" value="Genomic_DNA"/>
</dbReference>
<evidence type="ECO:0000256" key="1">
    <source>
        <dbReference type="HAMAP-Rule" id="MF_00652"/>
    </source>
</evidence>
<dbReference type="NCBIfam" id="NF002542">
    <property type="entry name" value="PRK02101.1-3"/>
    <property type="match status" value="1"/>
</dbReference>
<dbReference type="HAMAP" id="MF_00652">
    <property type="entry name" value="UPF0246"/>
    <property type="match status" value="1"/>
</dbReference>
<reference evidence="2" key="1">
    <citation type="submission" date="2021-01" db="EMBL/GenBank/DDBJ databases">
        <title>Marivirga sp. nov., isolated from intertidal surface sediments.</title>
        <authorList>
            <person name="Zhang M."/>
        </authorList>
    </citation>
    <scope>NUCLEOTIDE SEQUENCE</scope>
    <source>
        <strain evidence="2">SM1354</strain>
    </source>
</reference>